<dbReference type="InterPro" id="IPR005496">
    <property type="entry name" value="Integral_membrane_TerC"/>
</dbReference>
<feature type="transmembrane region" description="Helical" evidence="6">
    <location>
        <begin position="48"/>
        <end position="68"/>
    </location>
</feature>
<dbReference type="PANTHER" id="PTHR30238:SF4">
    <property type="entry name" value="SLL1022 PROTEIN"/>
    <property type="match status" value="1"/>
</dbReference>
<evidence type="ECO:0000256" key="2">
    <source>
        <dbReference type="ARBA" id="ARBA00007511"/>
    </source>
</evidence>
<accession>A0A1I5E4V2</accession>
<comment type="subcellular location">
    <subcellularLocation>
        <location evidence="1">Membrane</location>
        <topology evidence="1">Multi-pass membrane protein</topology>
    </subcellularLocation>
</comment>
<reference evidence="8" key="1">
    <citation type="submission" date="2016-10" db="EMBL/GenBank/DDBJ databases">
        <authorList>
            <person name="Varghese N."/>
            <person name="Submissions S."/>
        </authorList>
    </citation>
    <scope>NUCLEOTIDE SEQUENCE [LARGE SCALE GENOMIC DNA]</scope>
    <source>
        <strain evidence="8">DSM 6150</strain>
    </source>
</reference>
<keyword evidence="4 6" id="KW-1133">Transmembrane helix</keyword>
<dbReference type="EMBL" id="FOVE01000038">
    <property type="protein sequence ID" value="SFO06548.1"/>
    <property type="molecule type" value="Genomic_DNA"/>
</dbReference>
<evidence type="ECO:0000256" key="5">
    <source>
        <dbReference type="ARBA" id="ARBA00023136"/>
    </source>
</evidence>
<proteinExistence type="inferred from homology"/>
<feature type="transmembrane region" description="Helical" evidence="6">
    <location>
        <begin position="166"/>
        <end position="182"/>
    </location>
</feature>
<evidence type="ECO:0000256" key="1">
    <source>
        <dbReference type="ARBA" id="ARBA00004141"/>
    </source>
</evidence>
<protein>
    <submittedName>
        <fullName evidence="7">Integral membrane protein, YjbE family</fullName>
    </submittedName>
</protein>
<evidence type="ECO:0000256" key="4">
    <source>
        <dbReference type="ARBA" id="ARBA00022989"/>
    </source>
</evidence>
<evidence type="ECO:0000313" key="7">
    <source>
        <dbReference type="EMBL" id="SFO06548.1"/>
    </source>
</evidence>
<keyword evidence="5 6" id="KW-0472">Membrane</keyword>
<dbReference type="AlphaFoldDB" id="A0A1I5E4V2"/>
<evidence type="ECO:0000313" key="8">
    <source>
        <dbReference type="Proteomes" id="UP000242869"/>
    </source>
</evidence>
<dbReference type="GO" id="GO:0016020">
    <property type="term" value="C:membrane"/>
    <property type="evidence" value="ECO:0007669"/>
    <property type="project" value="UniProtKB-SubCell"/>
</dbReference>
<comment type="similarity">
    <text evidence="2">Belongs to the TerC family.</text>
</comment>
<dbReference type="NCBIfam" id="TIGR03717">
    <property type="entry name" value="R_switched_YjbE"/>
    <property type="match status" value="1"/>
</dbReference>
<dbReference type="Proteomes" id="UP000242869">
    <property type="component" value="Unassembled WGS sequence"/>
</dbReference>
<feature type="transmembrane region" description="Helical" evidence="6">
    <location>
        <begin position="202"/>
        <end position="222"/>
    </location>
</feature>
<keyword evidence="8" id="KW-1185">Reference proteome</keyword>
<gene>
    <name evidence="7" type="ORF">SAMN05660284_02840</name>
</gene>
<feature type="transmembrane region" description="Helical" evidence="6">
    <location>
        <begin position="12"/>
        <end position="36"/>
    </location>
</feature>
<dbReference type="Pfam" id="PF03741">
    <property type="entry name" value="TerC"/>
    <property type="match status" value="1"/>
</dbReference>
<dbReference type="STRING" id="83765.SAMN05660284_02840"/>
<dbReference type="InterPro" id="IPR022301">
    <property type="entry name" value="Integral_membrane_YjbE"/>
</dbReference>
<feature type="transmembrane region" description="Helical" evidence="6">
    <location>
        <begin position="138"/>
        <end position="159"/>
    </location>
</feature>
<evidence type="ECO:0000256" key="3">
    <source>
        <dbReference type="ARBA" id="ARBA00022692"/>
    </source>
</evidence>
<evidence type="ECO:0000256" key="6">
    <source>
        <dbReference type="SAM" id="Phobius"/>
    </source>
</evidence>
<dbReference type="PANTHER" id="PTHR30238">
    <property type="entry name" value="MEMBRANE BOUND PREDICTED REDOX MODULATOR"/>
    <property type="match status" value="1"/>
</dbReference>
<name>A0A1I5E4V2_9NEIS</name>
<keyword evidence="3 6" id="KW-0812">Transmembrane</keyword>
<organism evidence="7 8">
    <name type="scientific">Formivibrio citricus</name>
    <dbReference type="NCBI Taxonomy" id="83765"/>
    <lineage>
        <taxon>Bacteria</taxon>
        <taxon>Pseudomonadati</taxon>
        <taxon>Pseudomonadota</taxon>
        <taxon>Betaproteobacteria</taxon>
        <taxon>Neisseriales</taxon>
        <taxon>Chitinibacteraceae</taxon>
        <taxon>Formivibrio</taxon>
    </lineage>
</organism>
<sequence length="233" mass="24694">MMNLFSLPTEFLVPLLQIIGINIVLSGDNAVVIALASRSLPPEQQKKAVIWGSGAAIVMRIVLTFTAASLLNMPYLKLVGSVFLLWVGIQLLNSDEEGEGDIKSSNNMAAAIRTILMADLVMSLDNVLGVAAAAKGNFLLLIIGLGISIPLIVFGANMLLRLMERFPVIITIGAALLGYVGGEMAVTDQAISNWVNTHFHALHQIVPFGCAALVVALGKMLAAKKPKHANAQA</sequence>